<evidence type="ECO:0000256" key="7">
    <source>
        <dbReference type="SAM" id="Phobius"/>
    </source>
</evidence>
<keyword evidence="7" id="KW-0812">Transmembrane</keyword>
<evidence type="ECO:0000256" key="2">
    <source>
        <dbReference type="ARBA" id="ARBA00022670"/>
    </source>
</evidence>
<dbReference type="EMBL" id="WBMT01000009">
    <property type="protein sequence ID" value="KAB2347355.1"/>
    <property type="molecule type" value="Genomic_DNA"/>
</dbReference>
<reference evidence="9 10" key="1">
    <citation type="submission" date="2019-09" db="EMBL/GenBank/DDBJ databases">
        <title>Actinomadura physcomitrii sp. nov., a novel actinomycete isolated from moss [Physcomitrium sphaericum (Ludw) Fuernr].</title>
        <authorList>
            <person name="Zhuang X."/>
            <person name="Liu C."/>
        </authorList>
    </citation>
    <scope>NUCLEOTIDE SEQUENCE [LARGE SCALE GENOMIC DNA]</scope>
    <source>
        <strain evidence="9 10">HMC1</strain>
    </source>
</reference>
<feature type="transmembrane region" description="Helical" evidence="7">
    <location>
        <begin position="354"/>
        <end position="377"/>
    </location>
</feature>
<dbReference type="GO" id="GO:0008234">
    <property type="term" value="F:cysteine-type peptidase activity"/>
    <property type="evidence" value="ECO:0007669"/>
    <property type="project" value="UniProtKB-KW"/>
</dbReference>
<protein>
    <recommendedName>
        <fullName evidence="8">NlpC/P60 domain-containing protein</fullName>
    </recommendedName>
</protein>
<evidence type="ECO:0000256" key="5">
    <source>
        <dbReference type="SAM" id="Coils"/>
    </source>
</evidence>
<keyword evidence="5" id="KW-0175">Coiled coil</keyword>
<feature type="region of interest" description="Disordered" evidence="6">
    <location>
        <begin position="1221"/>
        <end position="1251"/>
    </location>
</feature>
<feature type="transmembrane region" description="Helical" evidence="7">
    <location>
        <begin position="313"/>
        <end position="334"/>
    </location>
</feature>
<dbReference type="InterPro" id="IPR000064">
    <property type="entry name" value="NLP_P60_dom"/>
</dbReference>
<evidence type="ECO:0000313" key="9">
    <source>
        <dbReference type="EMBL" id="KAB2347355.1"/>
    </source>
</evidence>
<keyword evidence="2" id="KW-0645">Protease</keyword>
<feature type="coiled-coil region" evidence="5">
    <location>
        <begin position="1386"/>
        <end position="1413"/>
    </location>
</feature>
<dbReference type="Proteomes" id="UP000468735">
    <property type="component" value="Unassembled WGS sequence"/>
</dbReference>
<organism evidence="9 10">
    <name type="scientific">Actinomadura rudentiformis</name>
    <dbReference type="NCBI Taxonomy" id="359158"/>
    <lineage>
        <taxon>Bacteria</taxon>
        <taxon>Bacillati</taxon>
        <taxon>Actinomycetota</taxon>
        <taxon>Actinomycetes</taxon>
        <taxon>Streptosporangiales</taxon>
        <taxon>Thermomonosporaceae</taxon>
        <taxon>Actinomadura</taxon>
    </lineage>
</organism>
<keyword evidence="7" id="KW-0472">Membrane</keyword>
<evidence type="ECO:0000256" key="6">
    <source>
        <dbReference type="SAM" id="MobiDB-lite"/>
    </source>
</evidence>
<feature type="compositionally biased region" description="Basic and acidic residues" evidence="6">
    <location>
        <begin position="83"/>
        <end position="106"/>
    </location>
</feature>
<comment type="similarity">
    <text evidence="1">Belongs to the peptidase C40 family.</text>
</comment>
<comment type="caution">
    <text evidence="9">The sequence shown here is derived from an EMBL/GenBank/DDBJ whole genome shotgun (WGS) entry which is preliminary data.</text>
</comment>
<gene>
    <name evidence="9" type="ORF">F8566_20295</name>
</gene>
<dbReference type="InterPro" id="IPR051794">
    <property type="entry name" value="PG_Endopeptidase_C40"/>
</dbReference>
<keyword evidence="3" id="KW-0378">Hydrolase</keyword>
<dbReference type="PROSITE" id="PS51935">
    <property type="entry name" value="NLPC_P60"/>
    <property type="match status" value="1"/>
</dbReference>
<sequence length="1580" mass="168116">MADRTVSAQLRADPTQFIAAMRAASAATRQLRDEIQQVGRRSSDDFEQSEESAGRLERVLARLLETEQRHQRQQEQASRQTRRNSEEQRRNSEETDRNRQSQERLSRSVAGTTRGLTAQRATLVSLIAGAAAAGAGVTAAGAAFTAFGAMAAPSIIKVVAAQDDLSESWSTLSRWQQVSATQTKELIDNYRGLARAFEPQALTAFNTVIGATQSLLPSISTLANETAADVQTLVTTFGDFTTQRVGGEFLTWAGAQAPRALHVLDDSMVTAGDTALDLVQDVAPLGVTLLELANGTLSAVNAIAGINPALAQLAVSAILLRAPILGLVGGVGAFNERMRAAAAANRGASAATRAMNLVTAAGPALYIAAGAGLLLMATRAGDAKSNSQRLAESLRAEYRAVGNNIVGYRALAADVLPRVNTAWLGVNRAQKAIAADTNLVATRINDKNVKAFINSAEAAFAYEAELDRARSATKNIDAASAQLSTRYGITREEAIRLADAAGVDLTKAMDKSGQLTGDAAAKIRQYQYAAQLAADPTRQIALALDDAGNETLQMKDRMNALTAAMEAQFTPSIAAFNATTQLREGFRRLNDQLGASKGRMDGSSAASLQLRQAFAQQLITVSELRAALLRKGDGLQRANAAAAQYLPVLYAMAGGHRDARAQVDALARTLGVTINQTHVSRQAFVSQATAMLGSRQRAEQLWTQYQRLTGVTNSGTTALGGYITRLRASAEETRKAAIRTGSGDTAQRNYNQRIREALPVLYALAGRNQTARAQVDALARSTGNATGAQNTSRTAFLRAADAMGIARGRAEALWKELGKIKSKKVELSVYAQGTWNQLGHAPNRGKIHFAEGGEVPFVSGARAGKDSVPSLLMPDEHVWTTREVAAAGGHEQMYRLRQMALRGELQGYAKGGAVGLTSPSANVGEVTRPIREGMSAMVAAFGSEVAAAWQKFAGAGGGVVGAARRWLGTPYSWGGGGIGGPSFGIGRGAGTRGFDCSGLTQYAWHAARGVDIGGVTYSQHPNSIAIGNPRPGALGFNASLGHVVLASTRSGYVVEAPYTGGHVREVRKSMPDWRWPKAAYAEGGPVSPYEERLGRRFVDARGGNLVIEAKTLQLAGDPGGMGLRGYAAGGLENHVAQISRAGGPIRLWSEPETQGEAYIPLAASKRTRSVSILSEVARRFGMRVNRMAEGGILGGDDQADLNLSDLLQRWTDMMKPATKADVTEAQKNRKTQSDQAAAAKRALAKANRDRADRIKAARKRLDRAYDKPGRTAAQRKARAEAIQDAKEALAKAKRTDKIREAERRLKKEREELNNATKNLKDTERRAAIGRQSPATQLGGALDLGIKNTGAFISNLTKLADRGFGTLARQLLNMGGPEAERLAADAVKLSDAKLRGLQGKLETAEKQQETLKNLPDILTVRSSLRSLGAAAGSWQALLSATGLAPGDLATAVRLMSGDLSKTPSGQALLADMKRHGYRRGGWIGGPGGVDRVPIMATAGEYVINRRSAGRHAPLVEAINADKVGEALVRRYARGGWVSPARGGDGTRHGSAKHLTQNFYELPFSPSQMAREAQREAAWALR</sequence>
<dbReference type="RefSeq" id="WP_151562113.1">
    <property type="nucleotide sequence ID" value="NZ_WBMT01000009.1"/>
</dbReference>
<feature type="coiled-coil region" evidence="5">
    <location>
        <begin position="1291"/>
        <end position="1325"/>
    </location>
</feature>
<evidence type="ECO:0000313" key="10">
    <source>
        <dbReference type="Proteomes" id="UP000468735"/>
    </source>
</evidence>
<proteinExistence type="inferred from homology"/>
<feature type="domain" description="NlpC/P60" evidence="8">
    <location>
        <begin position="953"/>
        <end position="1084"/>
    </location>
</feature>
<feature type="region of interest" description="Disordered" evidence="6">
    <location>
        <begin position="67"/>
        <end position="112"/>
    </location>
</feature>
<dbReference type="GO" id="GO:0006508">
    <property type="term" value="P:proteolysis"/>
    <property type="evidence" value="ECO:0007669"/>
    <property type="project" value="UniProtKB-KW"/>
</dbReference>
<keyword evidence="4" id="KW-0788">Thiol protease</keyword>
<feature type="compositionally biased region" description="Low complexity" evidence="6">
    <location>
        <begin position="1236"/>
        <end position="1245"/>
    </location>
</feature>
<evidence type="ECO:0000259" key="8">
    <source>
        <dbReference type="PROSITE" id="PS51935"/>
    </source>
</evidence>
<accession>A0A6H9YK22</accession>
<dbReference type="PANTHER" id="PTHR47359">
    <property type="entry name" value="PEPTIDOGLYCAN DL-ENDOPEPTIDASE CWLO"/>
    <property type="match status" value="1"/>
</dbReference>
<evidence type="ECO:0000256" key="1">
    <source>
        <dbReference type="ARBA" id="ARBA00007074"/>
    </source>
</evidence>
<name>A0A6H9YK22_9ACTN</name>
<evidence type="ECO:0000256" key="4">
    <source>
        <dbReference type="ARBA" id="ARBA00022807"/>
    </source>
</evidence>
<evidence type="ECO:0000256" key="3">
    <source>
        <dbReference type="ARBA" id="ARBA00022801"/>
    </source>
</evidence>
<feature type="region of interest" description="Disordered" evidence="6">
    <location>
        <begin position="34"/>
        <end position="53"/>
    </location>
</feature>
<keyword evidence="7" id="KW-1133">Transmembrane helix</keyword>
<keyword evidence="10" id="KW-1185">Reference proteome</keyword>
<dbReference type="SUPFAM" id="SSF54001">
    <property type="entry name" value="Cysteine proteinases"/>
    <property type="match status" value="1"/>
</dbReference>
<dbReference type="OrthoDB" id="3463135at2"/>
<dbReference type="Gene3D" id="3.90.1720.10">
    <property type="entry name" value="endopeptidase domain like (from Nostoc punctiforme)"/>
    <property type="match status" value="1"/>
</dbReference>
<dbReference type="Pfam" id="PF00877">
    <property type="entry name" value="NLPC_P60"/>
    <property type="match status" value="1"/>
</dbReference>
<dbReference type="InterPro" id="IPR038765">
    <property type="entry name" value="Papain-like_cys_pep_sf"/>
</dbReference>
<dbReference type="PANTHER" id="PTHR47359:SF3">
    <property type="entry name" value="NLP_P60 DOMAIN-CONTAINING PROTEIN-RELATED"/>
    <property type="match status" value="1"/>
</dbReference>